<evidence type="ECO:0000256" key="10">
    <source>
        <dbReference type="ARBA" id="ARBA00023180"/>
    </source>
</evidence>
<keyword evidence="7 14" id="KW-1133">Transmembrane helix</keyword>
<feature type="region of interest" description="Disordered" evidence="13">
    <location>
        <begin position="1052"/>
        <end position="1080"/>
    </location>
</feature>
<keyword evidence="4" id="KW-0328">Glycosyltransferase</keyword>
<feature type="transmembrane region" description="Helical" evidence="14">
    <location>
        <begin position="573"/>
        <end position="594"/>
    </location>
</feature>
<dbReference type="GO" id="GO:0006031">
    <property type="term" value="P:chitin biosynthetic process"/>
    <property type="evidence" value="ECO:0007669"/>
    <property type="project" value="TreeGrafter"/>
</dbReference>
<dbReference type="AlphaFoldDB" id="A0AAW1IZC1"/>
<dbReference type="InterPro" id="IPR004835">
    <property type="entry name" value="Chitin_synth"/>
</dbReference>
<comment type="subcellular location">
    <subcellularLocation>
        <location evidence="1">Cell membrane</location>
        <topology evidence="1">Multi-pass membrane protein</topology>
    </subcellularLocation>
</comment>
<keyword evidence="16" id="KW-1185">Reference proteome</keyword>
<dbReference type="GO" id="GO:0005886">
    <property type="term" value="C:plasma membrane"/>
    <property type="evidence" value="ECO:0007669"/>
    <property type="project" value="UniProtKB-SubCell"/>
</dbReference>
<keyword evidence="5" id="KW-0808">Transferase</keyword>
<comment type="catalytic activity">
    <reaction evidence="12">
        <text>[(1-&gt;4)-N-acetyl-beta-D-glucosaminyl](n) + UDP-N-acetyl-alpha-D-glucosamine = [(1-&gt;4)-N-acetyl-beta-D-glucosaminyl](n+1) + UDP + H(+)</text>
        <dbReference type="Rhea" id="RHEA:16637"/>
        <dbReference type="Rhea" id="RHEA-COMP:9593"/>
        <dbReference type="Rhea" id="RHEA-COMP:9595"/>
        <dbReference type="ChEBI" id="CHEBI:15378"/>
        <dbReference type="ChEBI" id="CHEBI:17029"/>
        <dbReference type="ChEBI" id="CHEBI:57705"/>
        <dbReference type="ChEBI" id="CHEBI:58223"/>
        <dbReference type="EC" id="2.4.1.16"/>
    </reaction>
</comment>
<keyword evidence="8" id="KW-0175">Coiled coil</keyword>
<protein>
    <recommendedName>
        <fullName evidence="2">chitin synthase</fullName>
        <ecNumber evidence="2">2.4.1.16</ecNumber>
    </recommendedName>
</protein>
<dbReference type="PANTHER" id="PTHR22914:SF42">
    <property type="entry name" value="CHITIN SYNTHASE"/>
    <property type="match status" value="1"/>
</dbReference>
<keyword evidence="9 14" id="KW-0472">Membrane</keyword>
<feature type="transmembrane region" description="Helical" evidence="14">
    <location>
        <begin position="542"/>
        <end position="566"/>
    </location>
</feature>
<keyword evidence="3" id="KW-1003">Cell membrane</keyword>
<evidence type="ECO:0000256" key="1">
    <source>
        <dbReference type="ARBA" id="ARBA00004651"/>
    </source>
</evidence>
<dbReference type="FunFam" id="3.90.550.10:FF:000139">
    <property type="entry name" value="Chitin synthase 8"/>
    <property type="match status" value="1"/>
</dbReference>
<evidence type="ECO:0000256" key="7">
    <source>
        <dbReference type="ARBA" id="ARBA00022989"/>
    </source>
</evidence>
<dbReference type="PANTHER" id="PTHR22914">
    <property type="entry name" value="CHITIN SYNTHASE"/>
    <property type="match status" value="1"/>
</dbReference>
<evidence type="ECO:0000313" key="15">
    <source>
        <dbReference type="EMBL" id="KAK9695519.1"/>
    </source>
</evidence>
<dbReference type="InterPro" id="IPR029044">
    <property type="entry name" value="Nucleotide-diphossugar_trans"/>
</dbReference>
<evidence type="ECO:0000256" key="6">
    <source>
        <dbReference type="ARBA" id="ARBA00022692"/>
    </source>
</evidence>
<dbReference type="EMBL" id="JASPKY010000478">
    <property type="protein sequence ID" value="KAK9695519.1"/>
    <property type="molecule type" value="Genomic_DNA"/>
</dbReference>
<evidence type="ECO:0000256" key="5">
    <source>
        <dbReference type="ARBA" id="ARBA00022679"/>
    </source>
</evidence>
<name>A0AAW1IZC1_POPJA</name>
<evidence type="ECO:0000256" key="9">
    <source>
        <dbReference type="ARBA" id="ARBA00023136"/>
    </source>
</evidence>
<comment type="caution">
    <text evidence="15">The sequence shown here is derived from an EMBL/GenBank/DDBJ whole genome shotgun (WGS) entry which is preliminary data.</text>
</comment>
<dbReference type="GO" id="GO:0004100">
    <property type="term" value="F:chitin synthase activity"/>
    <property type="evidence" value="ECO:0007669"/>
    <property type="project" value="UniProtKB-EC"/>
</dbReference>
<evidence type="ECO:0000256" key="14">
    <source>
        <dbReference type="SAM" id="Phobius"/>
    </source>
</evidence>
<dbReference type="Proteomes" id="UP001458880">
    <property type="component" value="Unassembled WGS sequence"/>
</dbReference>
<evidence type="ECO:0000256" key="11">
    <source>
        <dbReference type="ARBA" id="ARBA00046329"/>
    </source>
</evidence>
<dbReference type="SUPFAM" id="SSF53448">
    <property type="entry name" value="Nucleotide-diphospho-sugar transferases"/>
    <property type="match status" value="1"/>
</dbReference>
<gene>
    <name evidence="15" type="ORF">QE152_g32521</name>
</gene>
<keyword evidence="6 14" id="KW-0812">Transmembrane</keyword>
<evidence type="ECO:0000256" key="12">
    <source>
        <dbReference type="ARBA" id="ARBA00048014"/>
    </source>
</evidence>
<feature type="transmembrane region" description="Helical" evidence="14">
    <location>
        <begin position="517"/>
        <end position="536"/>
    </location>
</feature>
<evidence type="ECO:0000256" key="2">
    <source>
        <dbReference type="ARBA" id="ARBA00012543"/>
    </source>
</evidence>
<feature type="transmembrane region" description="Helical" evidence="14">
    <location>
        <begin position="837"/>
        <end position="856"/>
    </location>
</feature>
<sequence>MNWTTFSQNNSLGYGYFGCSHKLGLLVTRGFQNAKNLHQPNDFLYDQCQAWITRHTWLPKCEKLASTERLFVRPMYEPFLIDQDLALNRRVDDATDWKEEEHDDDDFVEDIHEIRAKPSDFATVHDDDRITRIYACATMWHETKEEMMEFLKSIFRMDEDQCARRTVREQLGFNLPDYYEIETNIFFDDAFVRLSQDDPDPQINEFVKTLVSSIDEAASVVHEVNIRLRPPKKIITPYGGRLVWTLPGKTKLIAHLKDKKKIRAKKRWSQVMYMYYLLGHKLMERTDISSERKDVIGENTYLLALDGDIDFQPKAVHLLVELMKKNKNLGAACGRIHPLGSGLMYWYQMFEYAVGHWMQKATEHVIGCVLCSPGCFSLFRGKALMDDGIMAKYTTKSSEARHYVQYDQGEDRWLCTLLLQRGFRVEYAAASDAFTHCPEGFNEFYNQRRRWMPSTTANIIDLLMSSKRTVRVNDNISTGYIWYQLLLLVGTVLGPGTIFLMLVGALVAVFQWSQWTSFLWNAIPLGCFIVTCSVFSNDKIRYMYDIAIINGVYSLVMMAVLIGVVLQTTSDGWLAPSSLFFFGMVSGYIITALLHPKETHCLKYALVYYVTIPSMYMLLVIYSVFNMNNVSWGTREVTVLTKPQNNSGSPSPEPAKQESKQNNWIIRWWGARAQDNRGAMEFSIATLFRCILCTHMDAEENDKLNTINQSLKAIHDRLERIEKQDLDETDYTQTRRKTTATIIATGAGMSISHDVTDDIRMMHARSSNTPSIESLVNISENSWLEDEVLQRGEVEFLFNEEEEFWHGVIDKYLHPIDDTKNKDRIAQELKDLRDKMVLAFFMINALFVLVIFLLTLNSDVINVQWPFGYSVNFTYMDDVNMIWIEKEFLQLEPIGIVFLAVFASLILIQFIGMLFHRFQTFTQVVSNTVFSLSLFGTKAEKLTEDEMLEQNPVEIAKQLQKLKGVDDVKENAAEVQPGRRKTVAWLDQRSKKPRETINDLDTAFQRHTAFQRRAGKIIENKDYAGPIRRVTVKAIQRRQSKMLGMDLQNARNSRLVDLQPPSARPSRGHHNMGYTSDSSI</sequence>
<feature type="transmembrane region" description="Helical" evidence="14">
    <location>
        <begin position="894"/>
        <end position="915"/>
    </location>
</feature>
<dbReference type="CDD" id="cd04190">
    <property type="entry name" value="Chitin_synth_C"/>
    <property type="match status" value="1"/>
</dbReference>
<evidence type="ECO:0000256" key="13">
    <source>
        <dbReference type="SAM" id="MobiDB-lite"/>
    </source>
</evidence>
<dbReference type="EC" id="2.4.1.16" evidence="2"/>
<proteinExistence type="inferred from homology"/>
<evidence type="ECO:0000256" key="4">
    <source>
        <dbReference type="ARBA" id="ARBA00022676"/>
    </source>
</evidence>
<comment type="similarity">
    <text evidence="11">Belongs to the chitin synthase family. Class IV subfamily.</text>
</comment>
<feature type="transmembrane region" description="Helical" evidence="14">
    <location>
        <begin position="481"/>
        <end position="510"/>
    </location>
</feature>
<evidence type="ECO:0000256" key="3">
    <source>
        <dbReference type="ARBA" id="ARBA00022475"/>
    </source>
</evidence>
<evidence type="ECO:0000313" key="16">
    <source>
        <dbReference type="Proteomes" id="UP001458880"/>
    </source>
</evidence>
<evidence type="ECO:0000256" key="8">
    <source>
        <dbReference type="ARBA" id="ARBA00023054"/>
    </source>
</evidence>
<keyword evidence="10" id="KW-0325">Glycoprotein</keyword>
<organism evidence="15 16">
    <name type="scientific">Popillia japonica</name>
    <name type="common">Japanese beetle</name>
    <dbReference type="NCBI Taxonomy" id="7064"/>
    <lineage>
        <taxon>Eukaryota</taxon>
        <taxon>Metazoa</taxon>
        <taxon>Ecdysozoa</taxon>
        <taxon>Arthropoda</taxon>
        <taxon>Hexapoda</taxon>
        <taxon>Insecta</taxon>
        <taxon>Pterygota</taxon>
        <taxon>Neoptera</taxon>
        <taxon>Endopterygota</taxon>
        <taxon>Coleoptera</taxon>
        <taxon>Polyphaga</taxon>
        <taxon>Scarabaeiformia</taxon>
        <taxon>Scarabaeidae</taxon>
        <taxon>Rutelinae</taxon>
        <taxon>Popillia</taxon>
    </lineage>
</organism>
<reference evidence="15 16" key="1">
    <citation type="journal article" date="2024" name="BMC Genomics">
        <title>De novo assembly and annotation of Popillia japonica's genome with initial clues to its potential as an invasive pest.</title>
        <authorList>
            <person name="Cucini C."/>
            <person name="Boschi S."/>
            <person name="Funari R."/>
            <person name="Cardaioli E."/>
            <person name="Iannotti N."/>
            <person name="Marturano G."/>
            <person name="Paoli F."/>
            <person name="Bruttini M."/>
            <person name="Carapelli A."/>
            <person name="Frati F."/>
            <person name="Nardi F."/>
        </authorList>
    </citation>
    <scope>NUCLEOTIDE SEQUENCE [LARGE SCALE GENOMIC DNA]</scope>
    <source>
        <strain evidence="15">DMR45628</strain>
    </source>
</reference>
<feature type="transmembrane region" description="Helical" evidence="14">
    <location>
        <begin position="606"/>
        <end position="625"/>
    </location>
</feature>
<accession>A0AAW1IZC1</accession>
<dbReference type="Pfam" id="PF03142">
    <property type="entry name" value="Chitin_synth_2"/>
    <property type="match status" value="1"/>
</dbReference>